<dbReference type="AlphaFoldDB" id="A0A2D0JJR0"/>
<comment type="caution">
    <text evidence="1">The sequence shown here is derived from an EMBL/GenBank/DDBJ whole genome shotgun (WGS) entry which is preliminary data.</text>
</comment>
<reference evidence="1 2" key="1">
    <citation type="journal article" date="2017" name="Nat. Microbiol.">
        <title>Natural product diversity associated with the nematode symbionts Photorhabdus and Xenorhabdus.</title>
        <authorList>
            <person name="Tobias N.J."/>
            <person name="Wolff H."/>
            <person name="Djahanschiri B."/>
            <person name="Grundmann F."/>
            <person name="Kronenwerth M."/>
            <person name="Shi Y.M."/>
            <person name="Simonyi S."/>
            <person name="Grun P."/>
            <person name="Shapiro-Ilan D."/>
            <person name="Pidot S.J."/>
            <person name="Stinear T.P."/>
            <person name="Ebersberger I."/>
            <person name="Bode H.B."/>
        </authorList>
    </citation>
    <scope>NUCLEOTIDE SEQUENCE [LARGE SCALE GENOMIC DNA]</scope>
    <source>
        <strain evidence="1 2">DSM 17902</strain>
    </source>
</reference>
<gene>
    <name evidence="1" type="ORF">Xmir_04307</name>
</gene>
<dbReference type="Proteomes" id="UP000221980">
    <property type="component" value="Unassembled WGS sequence"/>
</dbReference>
<name>A0A2D0JJR0_9GAMM</name>
<dbReference type="EMBL" id="NITZ01000051">
    <property type="protein sequence ID" value="PHM45523.1"/>
    <property type="molecule type" value="Genomic_DNA"/>
</dbReference>
<proteinExistence type="predicted"/>
<organism evidence="1 2">
    <name type="scientific">Xenorhabdus miraniensis</name>
    <dbReference type="NCBI Taxonomy" id="351674"/>
    <lineage>
        <taxon>Bacteria</taxon>
        <taxon>Pseudomonadati</taxon>
        <taxon>Pseudomonadota</taxon>
        <taxon>Gammaproteobacteria</taxon>
        <taxon>Enterobacterales</taxon>
        <taxon>Morganellaceae</taxon>
        <taxon>Xenorhabdus</taxon>
    </lineage>
</organism>
<sequence length="38" mass="4358">MNYIPVGLDIAKHVIQLHVVDFHTGEMVDKQIKRDALL</sequence>
<accession>A0A2D0JJR0</accession>
<protein>
    <submittedName>
        <fullName evidence="1">Transposase</fullName>
    </submittedName>
</protein>
<evidence type="ECO:0000313" key="2">
    <source>
        <dbReference type="Proteomes" id="UP000221980"/>
    </source>
</evidence>
<keyword evidence="2" id="KW-1185">Reference proteome</keyword>
<evidence type="ECO:0000313" key="1">
    <source>
        <dbReference type="EMBL" id="PHM45523.1"/>
    </source>
</evidence>